<dbReference type="EMBL" id="JBBNAG010000001">
    <property type="protein sequence ID" value="KAK9166155.1"/>
    <property type="molecule type" value="Genomic_DNA"/>
</dbReference>
<comment type="caution">
    <text evidence="2">The sequence shown here is derived from an EMBL/GenBank/DDBJ whole genome shotgun (WGS) entry which is preliminary data.</text>
</comment>
<protein>
    <submittedName>
        <fullName evidence="2">Uncharacterized protein</fullName>
    </submittedName>
</protein>
<evidence type="ECO:0000313" key="2">
    <source>
        <dbReference type="EMBL" id="KAK9166155.1"/>
    </source>
</evidence>
<name>A0AAP0LAK4_9MAGN</name>
<accession>A0AAP0LAK4</accession>
<evidence type="ECO:0000256" key="1">
    <source>
        <dbReference type="SAM" id="MobiDB-lite"/>
    </source>
</evidence>
<feature type="region of interest" description="Disordered" evidence="1">
    <location>
        <begin position="267"/>
        <end position="304"/>
    </location>
</feature>
<reference evidence="2 3" key="1">
    <citation type="submission" date="2024-01" db="EMBL/GenBank/DDBJ databases">
        <title>Genome assemblies of Stephania.</title>
        <authorList>
            <person name="Yang L."/>
        </authorList>
    </citation>
    <scope>NUCLEOTIDE SEQUENCE [LARGE SCALE GENOMIC DNA]</scope>
    <source>
        <strain evidence="2">JXDWG</strain>
        <tissue evidence="2">Leaf</tissue>
    </source>
</reference>
<keyword evidence="3" id="KW-1185">Reference proteome</keyword>
<organism evidence="2 3">
    <name type="scientific">Stephania cephalantha</name>
    <dbReference type="NCBI Taxonomy" id="152367"/>
    <lineage>
        <taxon>Eukaryota</taxon>
        <taxon>Viridiplantae</taxon>
        <taxon>Streptophyta</taxon>
        <taxon>Embryophyta</taxon>
        <taxon>Tracheophyta</taxon>
        <taxon>Spermatophyta</taxon>
        <taxon>Magnoliopsida</taxon>
        <taxon>Ranunculales</taxon>
        <taxon>Menispermaceae</taxon>
        <taxon>Menispermoideae</taxon>
        <taxon>Cissampelideae</taxon>
        <taxon>Stephania</taxon>
    </lineage>
</organism>
<dbReference type="Proteomes" id="UP001419268">
    <property type="component" value="Unassembled WGS sequence"/>
</dbReference>
<proteinExistence type="predicted"/>
<sequence>MPETPAVAVFAMPLDLILNVEGERENQEGDVAQAGEMAVLAMTEIPKFLSDERNGGNTEHPQGSIFFRDDMINERGKIPQWEYGESSVQPHLIVIDEPHYQNDRNGPVEKCRALSDTEEYDKQRPEEVEKAQAQMASSMNAMAQHNNLSNSDPTFSNKAIKAASKYDAKSIEAGGDDRLIRDTPIHNHDQPKAGVWTVNLFDSNLCNVVIVVAQAYDESISGVPPTMWNDGDTNSNEPEVLRTGEIMGQRSREVAFIRSNGRAVIENGGVEGDNDSVSGETTVELRGNSSEDEGDAMPEGDWGSLRSSFSVSTSVASSDRQVPAFDDDEGLVEVVENTLRVTLDLQQSVQALVGDNPQEQHD</sequence>
<evidence type="ECO:0000313" key="3">
    <source>
        <dbReference type="Proteomes" id="UP001419268"/>
    </source>
</evidence>
<gene>
    <name evidence="2" type="ORF">Scep_001346</name>
</gene>
<dbReference type="AlphaFoldDB" id="A0AAP0LAK4"/>